<dbReference type="InterPro" id="IPR005174">
    <property type="entry name" value="KIB1-4_b-propeller"/>
</dbReference>
<dbReference type="InterPro" id="IPR051304">
    <property type="entry name" value="SCF_F-box_domain"/>
</dbReference>
<dbReference type="Pfam" id="PF00646">
    <property type="entry name" value="F-box"/>
    <property type="match status" value="1"/>
</dbReference>
<accession>A0A2G5E413</accession>
<feature type="domain" description="F-box" evidence="1">
    <location>
        <begin position="6"/>
        <end position="40"/>
    </location>
</feature>
<dbReference type="Gene3D" id="1.20.1280.50">
    <property type="match status" value="1"/>
</dbReference>
<evidence type="ECO:0000313" key="4">
    <source>
        <dbReference type="Proteomes" id="UP000230069"/>
    </source>
</evidence>
<dbReference type="OrthoDB" id="638130at2759"/>
<dbReference type="Pfam" id="PF03478">
    <property type="entry name" value="Beta-prop_KIB1-4"/>
    <property type="match status" value="1"/>
</dbReference>
<dbReference type="AlphaFoldDB" id="A0A2G5E413"/>
<dbReference type="InterPro" id="IPR001810">
    <property type="entry name" value="F-box_dom"/>
</dbReference>
<organism evidence="3 4">
    <name type="scientific">Aquilegia coerulea</name>
    <name type="common">Rocky mountain columbine</name>
    <dbReference type="NCBI Taxonomy" id="218851"/>
    <lineage>
        <taxon>Eukaryota</taxon>
        <taxon>Viridiplantae</taxon>
        <taxon>Streptophyta</taxon>
        <taxon>Embryophyta</taxon>
        <taxon>Tracheophyta</taxon>
        <taxon>Spermatophyta</taxon>
        <taxon>Magnoliopsida</taxon>
        <taxon>Ranunculales</taxon>
        <taxon>Ranunculaceae</taxon>
        <taxon>Thalictroideae</taxon>
        <taxon>Aquilegia</taxon>
    </lineage>
</organism>
<dbReference type="PANTHER" id="PTHR47123">
    <property type="entry name" value="F-BOX PROTEIN SKIP23"/>
    <property type="match status" value="1"/>
</dbReference>
<dbReference type="Proteomes" id="UP000230069">
    <property type="component" value="Unassembled WGS sequence"/>
</dbReference>
<protein>
    <recommendedName>
        <fullName evidence="5">F-box domain-containing protein</fullName>
    </recommendedName>
</protein>
<feature type="domain" description="KIB1-4 beta-propeller" evidence="2">
    <location>
        <begin position="80"/>
        <end position="303"/>
    </location>
</feature>
<sequence>MATSDWSRLPSDILIDVAKHLNTTHFEFLQFRSVCPSWRSSAVPTPIFTTPMYTLPSIPVNNMEDSRPDSFTLLEESCRNVWLIRVQEAMPNHIHLTDPLSRTLICPLQNNPPNEFNLLDFKINGLCIAVQKVVLPSTATKNDFVVMALYSWSTLVFFRAGDEKWTVIEDQECQFLDLIHFQGQFYAVDSTGRACIVDPNTSNVTYIANSFQNGGGTKKHLVESKGELFLVNIYADYDDGTQIRYDDCGEPIPTDCKVFKLNERNEQWVQVENLGDVVFLVYNQCSYSISASDFPGCEGNLILLRSICL</sequence>
<proteinExistence type="predicted"/>
<dbReference type="PANTHER" id="PTHR47123:SF15">
    <property type="entry name" value="F-BOX PROTEIN SKIP23"/>
    <property type="match status" value="1"/>
</dbReference>
<evidence type="ECO:0000259" key="1">
    <source>
        <dbReference type="Pfam" id="PF00646"/>
    </source>
</evidence>
<keyword evidence="4" id="KW-1185">Reference proteome</keyword>
<name>A0A2G5E413_AQUCA</name>
<evidence type="ECO:0000259" key="2">
    <source>
        <dbReference type="Pfam" id="PF03478"/>
    </source>
</evidence>
<gene>
    <name evidence="3" type="ORF">AQUCO_01300884v1</name>
</gene>
<evidence type="ECO:0008006" key="5">
    <source>
        <dbReference type="Google" id="ProtNLM"/>
    </source>
</evidence>
<dbReference type="EMBL" id="KZ305030">
    <property type="protein sequence ID" value="PIA50441.1"/>
    <property type="molecule type" value="Genomic_DNA"/>
</dbReference>
<dbReference type="InParanoid" id="A0A2G5E413"/>
<evidence type="ECO:0000313" key="3">
    <source>
        <dbReference type="EMBL" id="PIA50441.1"/>
    </source>
</evidence>
<dbReference type="STRING" id="218851.A0A2G5E413"/>
<reference evidence="3 4" key="1">
    <citation type="submission" date="2017-09" db="EMBL/GenBank/DDBJ databases">
        <title>WGS assembly of Aquilegia coerulea Goldsmith.</title>
        <authorList>
            <person name="Hodges S."/>
            <person name="Kramer E."/>
            <person name="Nordborg M."/>
            <person name="Tomkins J."/>
            <person name="Borevitz J."/>
            <person name="Derieg N."/>
            <person name="Yan J."/>
            <person name="Mihaltcheva S."/>
            <person name="Hayes R.D."/>
            <person name="Rokhsar D."/>
        </authorList>
    </citation>
    <scope>NUCLEOTIDE SEQUENCE [LARGE SCALE GENOMIC DNA]</scope>
    <source>
        <strain evidence="4">cv. Goldsmith</strain>
    </source>
</reference>